<evidence type="ECO:0000256" key="5">
    <source>
        <dbReference type="HAMAP-Rule" id="MF_01320"/>
    </source>
</evidence>
<feature type="compositionally biased region" description="Basic residues" evidence="6">
    <location>
        <begin position="255"/>
        <end position="275"/>
    </location>
</feature>
<dbReference type="SUPFAM" id="SSF50249">
    <property type="entry name" value="Nucleic acid-binding proteins"/>
    <property type="match status" value="1"/>
</dbReference>
<keyword evidence="5" id="KW-0694">RNA-binding</keyword>
<dbReference type="FunFam" id="2.40.50.140:FF:000003">
    <property type="entry name" value="50S ribosomal protein L2"/>
    <property type="match status" value="1"/>
</dbReference>
<evidence type="ECO:0000256" key="4">
    <source>
        <dbReference type="ARBA" id="ARBA00035242"/>
    </source>
</evidence>
<dbReference type="GO" id="GO:0002181">
    <property type="term" value="P:cytoplasmic translation"/>
    <property type="evidence" value="ECO:0007669"/>
    <property type="project" value="TreeGrafter"/>
</dbReference>
<evidence type="ECO:0000256" key="2">
    <source>
        <dbReference type="ARBA" id="ARBA00022980"/>
    </source>
</evidence>
<proteinExistence type="inferred from homology"/>
<keyword evidence="3 5" id="KW-0687">Ribonucleoprotein</keyword>
<evidence type="ECO:0000256" key="1">
    <source>
        <dbReference type="ARBA" id="ARBA00005636"/>
    </source>
</evidence>
<accession>A0A0A2G458</accession>
<comment type="caution">
    <text evidence="9">The sequence shown here is derived from an EMBL/GenBank/DDBJ whole genome shotgun (WGS) entry which is preliminary data.</text>
</comment>
<dbReference type="NCBIfam" id="TIGR01171">
    <property type="entry name" value="rplB_bact"/>
    <property type="match status" value="1"/>
</dbReference>
<sequence>MGIRKLKPTTPGQRHKIIGAFDKITASTPEKSLVVGKRKSGGRNNTGKMTMRYIGGGHKQKFRLIDFKRMKDGVPATVKSIEYDPNRSSRIALLYYADGAKAYILAPDGLTPGQTVISGENVAPEVGNALPLSKIPVGTVIHNVELRPGQGAKFARSAGTFAQLVAREENYVVLRMPSGETRRVLSACKATVGSVGNSDHALEQSGKAGRTRWLGRRPRNRGVVMNPVDHPMGGGEGRASGGHPRSRNGLYAKGLKTRAPKKHSSKYIIERRKKK</sequence>
<dbReference type="GO" id="GO:0019843">
    <property type="term" value="F:rRNA binding"/>
    <property type="evidence" value="ECO:0007669"/>
    <property type="project" value="UniProtKB-UniRule"/>
</dbReference>
<dbReference type="Pfam" id="PF00181">
    <property type="entry name" value="Ribosomal_L2_N"/>
    <property type="match status" value="1"/>
</dbReference>
<dbReference type="eggNOG" id="COG0090">
    <property type="taxonomic scope" value="Bacteria"/>
</dbReference>
<gene>
    <name evidence="5 9" type="primary">rplB</name>
    <name evidence="9" type="ORF">HQ36_07720</name>
</gene>
<dbReference type="FunFam" id="4.10.950.10:FF:000001">
    <property type="entry name" value="50S ribosomal protein L2"/>
    <property type="match status" value="1"/>
</dbReference>
<dbReference type="PROSITE" id="PS00467">
    <property type="entry name" value="RIBOSOMAL_L2"/>
    <property type="match status" value="1"/>
</dbReference>
<dbReference type="PANTHER" id="PTHR13691:SF5">
    <property type="entry name" value="LARGE RIBOSOMAL SUBUNIT PROTEIN UL2M"/>
    <property type="match status" value="1"/>
</dbReference>
<dbReference type="SMART" id="SM01383">
    <property type="entry name" value="Ribosomal_L2"/>
    <property type="match status" value="1"/>
</dbReference>
<comment type="subunit">
    <text evidence="5">Part of the 50S ribosomal subunit. Forms a bridge to the 30S subunit in the 70S ribosome.</text>
</comment>
<dbReference type="SMART" id="SM01382">
    <property type="entry name" value="Ribosomal_L2_C"/>
    <property type="match status" value="1"/>
</dbReference>
<dbReference type="InterPro" id="IPR022669">
    <property type="entry name" value="Ribosomal_uL2_C"/>
</dbReference>
<organism evidence="9 10">
    <name type="scientific">Porphyromonas gingivicanis</name>
    <dbReference type="NCBI Taxonomy" id="266762"/>
    <lineage>
        <taxon>Bacteria</taxon>
        <taxon>Pseudomonadati</taxon>
        <taxon>Bacteroidota</taxon>
        <taxon>Bacteroidia</taxon>
        <taxon>Bacteroidales</taxon>
        <taxon>Porphyromonadaceae</taxon>
        <taxon>Porphyromonas</taxon>
    </lineage>
</organism>
<dbReference type="InterPro" id="IPR014726">
    <property type="entry name" value="Ribosomal_uL2_dom3"/>
</dbReference>
<dbReference type="InterPro" id="IPR014722">
    <property type="entry name" value="Rib_uL2_dom2"/>
</dbReference>
<dbReference type="GO" id="GO:0016740">
    <property type="term" value="F:transferase activity"/>
    <property type="evidence" value="ECO:0007669"/>
    <property type="project" value="InterPro"/>
</dbReference>
<dbReference type="GO" id="GO:0015934">
    <property type="term" value="C:large ribosomal subunit"/>
    <property type="evidence" value="ECO:0007669"/>
    <property type="project" value="InterPro"/>
</dbReference>
<dbReference type="SUPFAM" id="SSF50104">
    <property type="entry name" value="Translation proteins SH3-like domain"/>
    <property type="match status" value="1"/>
</dbReference>
<evidence type="ECO:0000256" key="3">
    <source>
        <dbReference type="ARBA" id="ARBA00023274"/>
    </source>
</evidence>
<evidence type="ECO:0000313" key="10">
    <source>
        <dbReference type="Proteomes" id="UP000030134"/>
    </source>
</evidence>
<evidence type="ECO:0000256" key="6">
    <source>
        <dbReference type="SAM" id="MobiDB-lite"/>
    </source>
</evidence>
<dbReference type="Gene3D" id="2.40.50.140">
    <property type="entry name" value="Nucleic acid-binding proteins"/>
    <property type="match status" value="1"/>
</dbReference>
<dbReference type="OrthoDB" id="9778722at2"/>
<evidence type="ECO:0000259" key="7">
    <source>
        <dbReference type="SMART" id="SM01382"/>
    </source>
</evidence>
<keyword evidence="5" id="KW-0699">rRNA-binding</keyword>
<dbReference type="InterPro" id="IPR022666">
    <property type="entry name" value="Ribosomal_uL2_RNA-bd_dom"/>
</dbReference>
<comment type="similarity">
    <text evidence="1 5">Belongs to the universal ribosomal protein uL2 family.</text>
</comment>
<feature type="domain" description="Large ribosomal subunit protein uL2 C-terminal" evidence="7">
    <location>
        <begin position="124"/>
        <end position="251"/>
    </location>
</feature>
<keyword evidence="10" id="KW-1185">Reference proteome</keyword>
<feature type="region of interest" description="Disordered" evidence="6">
    <location>
        <begin position="221"/>
        <end position="275"/>
    </location>
</feature>
<dbReference type="EMBL" id="JQZW01000015">
    <property type="protein sequence ID" value="KGN97232.1"/>
    <property type="molecule type" value="Genomic_DNA"/>
</dbReference>
<name>A0A0A2G458_9PORP</name>
<dbReference type="PANTHER" id="PTHR13691">
    <property type="entry name" value="RIBOSOMAL PROTEIN L2"/>
    <property type="match status" value="1"/>
</dbReference>
<dbReference type="RefSeq" id="WP_036884879.1">
    <property type="nucleotide sequence ID" value="NZ_JQZW01000015.1"/>
</dbReference>
<reference evidence="9 10" key="1">
    <citation type="submission" date="2014-08" db="EMBL/GenBank/DDBJ databases">
        <title>Porphyromonas gingivicanis strain:COT-022_OH1391 Genome sequencing.</title>
        <authorList>
            <person name="Wallis C."/>
            <person name="Deusch O."/>
            <person name="O'Flynn C."/>
            <person name="Davis I."/>
            <person name="Jospin G."/>
            <person name="Darling A.E."/>
            <person name="Coil D.A."/>
            <person name="Alexiev A."/>
            <person name="Horsfall A."/>
            <person name="Kirkwood N."/>
            <person name="Harris S."/>
            <person name="Eisen J.A."/>
        </authorList>
    </citation>
    <scope>NUCLEOTIDE SEQUENCE [LARGE SCALE GENOMIC DNA]</scope>
    <source>
        <strain evidence="10">COT-022 OH1391</strain>
    </source>
</reference>
<dbReference type="AlphaFoldDB" id="A0A0A2G458"/>
<comment type="function">
    <text evidence="5">One of the primary rRNA binding proteins. Required for association of the 30S and 50S subunits to form the 70S ribosome, for tRNA binding and peptide bond formation. It has been suggested to have peptidyltransferase activity; this is somewhat controversial. Makes several contacts with the 16S rRNA in the 70S ribosome.</text>
</comment>
<keyword evidence="2 5" id="KW-0689">Ribosomal protein</keyword>
<dbReference type="Pfam" id="PF03947">
    <property type="entry name" value="Ribosomal_L2_C"/>
    <property type="match status" value="1"/>
</dbReference>
<feature type="domain" description="Large ribosomal subunit protein uL2 RNA-binding" evidence="8">
    <location>
        <begin position="42"/>
        <end position="118"/>
    </location>
</feature>
<dbReference type="Proteomes" id="UP000030134">
    <property type="component" value="Unassembled WGS sequence"/>
</dbReference>
<dbReference type="GO" id="GO:0003735">
    <property type="term" value="F:structural constituent of ribosome"/>
    <property type="evidence" value="ECO:0007669"/>
    <property type="project" value="InterPro"/>
</dbReference>
<dbReference type="InterPro" id="IPR012340">
    <property type="entry name" value="NA-bd_OB-fold"/>
</dbReference>
<dbReference type="STRING" id="266762.HQ36_07720"/>
<dbReference type="PIRSF" id="PIRSF002158">
    <property type="entry name" value="Ribosomal_L2"/>
    <property type="match status" value="1"/>
</dbReference>
<dbReference type="InterPro" id="IPR022671">
    <property type="entry name" value="Ribosomal_uL2_CS"/>
</dbReference>
<dbReference type="HAMAP" id="MF_01320_B">
    <property type="entry name" value="Ribosomal_uL2_B"/>
    <property type="match status" value="1"/>
</dbReference>
<dbReference type="Gene3D" id="2.30.30.30">
    <property type="match status" value="1"/>
</dbReference>
<evidence type="ECO:0000259" key="8">
    <source>
        <dbReference type="SMART" id="SM01383"/>
    </source>
</evidence>
<dbReference type="FunFam" id="2.30.30.30:FF:000001">
    <property type="entry name" value="50S ribosomal protein L2"/>
    <property type="match status" value="1"/>
</dbReference>
<dbReference type="Gene3D" id="4.10.950.10">
    <property type="entry name" value="Ribosomal protein L2, domain 3"/>
    <property type="match status" value="1"/>
</dbReference>
<protein>
    <recommendedName>
        <fullName evidence="4 5">Large ribosomal subunit protein uL2</fullName>
    </recommendedName>
</protein>
<dbReference type="InterPro" id="IPR008991">
    <property type="entry name" value="Translation_prot_SH3-like_sf"/>
</dbReference>
<dbReference type="InterPro" id="IPR002171">
    <property type="entry name" value="Ribosomal_uL2"/>
</dbReference>
<evidence type="ECO:0000313" key="9">
    <source>
        <dbReference type="EMBL" id="KGN97232.1"/>
    </source>
</evidence>
<dbReference type="InterPro" id="IPR005880">
    <property type="entry name" value="Ribosomal_uL2_bac/org-type"/>
</dbReference>